<feature type="transmembrane region" description="Helical" evidence="5">
    <location>
        <begin position="12"/>
        <end position="36"/>
    </location>
</feature>
<dbReference type="InterPro" id="IPR020846">
    <property type="entry name" value="MFS_dom"/>
</dbReference>
<evidence type="ECO:0000313" key="8">
    <source>
        <dbReference type="Proteomes" id="UP000001225"/>
    </source>
</evidence>
<organism evidence="7 8">
    <name type="scientific">Bordetella petrii (strain ATCC BAA-461 / DSM 12804 / CCUG 43448 / CIP 107267 / Se-1111R)</name>
    <dbReference type="NCBI Taxonomy" id="340100"/>
    <lineage>
        <taxon>Bacteria</taxon>
        <taxon>Pseudomonadati</taxon>
        <taxon>Pseudomonadota</taxon>
        <taxon>Betaproteobacteria</taxon>
        <taxon>Burkholderiales</taxon>
        <taxon>Alcaligenaceae</taxon>
        <taxon>Bordetella</taxon>
    </lineage>
</organism>
<dbReference type="STRING" id="94624.Bpet3330"/>
<dbReference type="Pfam" id="PF07690">
    <property type="entry name" value="MFS_1"/>
    <property type="match status" value="2"/>
</dbReference>
<accession>A9HWX9</accession>
<feature type="transmembrane region" description="Helical" evidence="5">
    <location>
        <begin position="437"/>
        <end position="456"/>
    </location>
</feature>
<name>A9HWX9_BORPD</name>
<dbReference type="Proteomes" id="UP000001225">
    <property type="component" value="Chromosome"/>
</dbReference>
<dbReference type="SUPFAM" id="SSF103473">
    <property type="entry name" value="MFS general substrate transporter"/>
    <property type="match status" value="1"/>
</dbReference>
<reference evidence="7 8" key="1">
    <citation type="journal article" date="2008" name="BMC Genomics">
        <title>The missing link: Bordetella petrii is endowed with both the metabolic versatility of environmental bacteria and virulence traits of pathogenic Bordetellae.</title>
        <authorList>
            <person name="Gross R."/>
            <person name="Guzman C.A."/>
            <person name="Sebaihia M."/>
            <person name="Martins Dos Santos V.A."/>
            <person name="Pieper D.H."/>
            <person name="Koebnik R."/>
            <person name="Lechner M."/>
            <person name="Bartels D."/>
            <person name="Buhrmester J."/>
            <person name="Choudhuri J.V."/>
            <person name="Ebensen T."/>
            <person name="Gaigalat L."/>
            <person name="Herrmann S."/>
            <person name="Khachane A.N."/>
            <person name="Larisch C."/>
            <person name="Link S."/>
            <person name="Linke B."/>
            <person name="Meyer F."/>
            <person name="Mormann S."/>
            <person name="Nakunst D."/>
            <person name="Rueckert C."/>
            <person name="Schneiker-Bekel S."/>
            <person name="Schulze K."/>
            <person name="Vorhoelter F.J."/>
            <person name="Yevsa T."/>
            <person name="Engle J.T."/>
            <person name="Goldman W.E."/>
            <person name="Puehler A."/>
            <person name="Goebel U.B."/>
            <person name="Goesmann A."/>
            <person name="Bloecker H."/>
            <person name="Kaiser O."/>
            <person name="Martinez-Arias R."/>
        </authorList>
    </citation>
    <scope>NUCLEOTIDE SEQUENCE [LARGE SCALE GENOMIC DNA]</scope>
    <source>
        <strain evidence="8">ATCC BAA-461 / DSM 12804 / CCUG 43448 / CIP 107267 / Se-1111R</strain>
    </source>
</reference>
<feature type="domain" description="Major facilitator superfamily (MFS) profile" evidence="6">
    <location>
        <begin position="23"/>
        <end position="463"/>
    </location>
</feature>
<evidence type="ECO:0000259" key="6">
    <source>
        <dbReference type="PROSITE" id="PS50850"/>
    </source>
</evidence>
<evidence type="ECO:0000313" key="7">
    <source>
        <dbReference type="EMBL" id="CAP43672.1"/>
    </source>
</evidence>
<evidence type="ECO:0000256" key="2">
    <source>
        <dbReference type="ARBA" id="ARBA00022692"/>
    </source>
</evidence>
<feature type="transmembrane region" description="Helical" evidence="5">
    <location>
        <begin position="114"/>
        <end position="136"/>
    </location>
</feature>
<feature type="transmembrane region" description="Helical" evidence="5">
    <location>
        <begin position="414"/>
        <end position="431"/>
    </location>
</feature>
<evidence type="ECO:0000256" key="5">
    <source>
        <dbReference type="SAM" id="Phobius"/>
    </source>
</evidence>
<dbReference type="AlphaFoldDB" id="A9HWX9"/>
<dbReference type="PANTHER" id="PTHR42718">
    <property type="entry name" value="MAJOR FACILITATOR SUPERFAMILY MULTIDRUG TRANSPORTER MFSC"/>
    <property type="match status" value="1"/>
</dbReference>
<dbReference type="GO" id="GO:0022857">
    <property type="term" value="F:transmembrane transporter activity"/>
    <property type="evidence" value="ECO:0007669"/>
    <property type="project" value="InterPro"/>
</dbReference>
<gene>
    <name evidence="7" type="ordered locus">Bpet3330</name>
</gene>
<feature type="transmembrane region" description="Helical" evidence="5">
    <location>
        <begin position="56"/>
        <end position="77"/>
    </location>
</feature>
<feature type="transmembrane region" description="Helical" evidence="5">
    <location>
        <begin position="277"/>
        <end position="300"/>
    </location>
</feature>
<evidence type="ECO:0000256" key="3">
    <source>
        <dbReference type="ARBA" id="ARBA00022989"/>
    </source>
</evidence>
<protein>
    <submittedName>
        <fullName evidence="7">Probable methylenomycin A resistance protein</fullName>
    </submittedName>
</protein>
<proteinExistence type="predicted"/>
<comment type="subcellular location">
    <subcellularLocation>
        <location evidence="1">Membrane</location>
        <topology evidence="1">Multi-pass membrane protein</topology>
    </subcellularLocation>
</comment>
<evidence type="ECO:0000256" key="1">
    <source>
        <dbReference type="ARBA" id="ARBA00004141"/>
    </source>
</evidence>
<sequence>MRTTCPSSALTVSAPAASSAFFPLLALAIGCVMAMLDVTVVNVALPSIGAQLGTPLSGLVWIIDGYTLAFAALLLAAGALSDHYGARPVYLAGLALFTLASLLCGAAPSTGLLVTARLLQGVGAALFMPSSLSLLMHAYQVPEVRGRMLAAWSAIITVAATAGPLAGGMLIDLFGWRSIFLINLPLGLAGLWLARAHLESPAARPRPLNPGNHLLGIGMLGLASYALIQGNVYGWTAPRIVTAGVLALACGAALLARERRHPHPIVPRALAQTPGYLATNTYGFLVSFSVYGLIFLLSLYVQQALGADALQAGLKLLPVFGVFSIGNLAAGRLAVRWGARATMLVGAAIGALAAIATAILCAPDSPYLLLVILLGVGNLATGAAIPAMTALALQIGGAAHANSAAAALNANRQAGALVGVAAIGGVLHTLPDWHASLPTAMLLIAAAYAGNVMIAARYLPRSAGQPAPAP</sequence>
<dbReference type="CDD" id="cd17321">
    <property type="entry name" value="MFS_MMR_MDR_like"/>
    <property type="match status" value="1"/>
</dbReference>
<dbReference type="PROSITE" id="PS50850">
    <property type="entry name" value="MFS"/>
    <property type="match status" value="1"/>
</dbReference>
<dbReference type="GO" id="GO:0016020">
    <property type="term" value="C:membrane"/>
    <property type="evidence" value="ECO:0007669"/>
    <property type="project" value="UniProtKB-SubCell"/>
</dbReference>
<keyword evidence="8" id="KW-1185">Reference proteome</keyword>
<feature type="transmembrane region" description="Helical" evidence="5">
    <location>
        <begin position="173"/>
        <end position="194"/>
    </location>
</feature>
<dbReference type="PROSITE" id="PS51257">
    <property type="entry name" value="PROKAR_LIPOPROTEIN"/>
    <property type="match status" value="1"/>
</dbReference>
<feature type="transmembrane region" description="Helical" evidence="5">
    <location>
        <begin position="240"/>
        <end position="256"/>
    </location>
</feature>
<dbReference type="PANTHER" id="PTHR42718:SF40">
    <property type="entry name" value="METHYLENOMYCIN A RESISTANCE PROTEIN"/>
    <property type="match status" value="1"/>
</dbReference>
<feature type="transmembrane region" description="Helical" evidence="5">
    <location>
        <begin position="148"/>
        <end position="167"/>
    </location>
</feature>
<dbReference type="eggNOG" id="COG2814">
    <property type="taxonomic scope" value="Bacteria"/>
</dbReference>
<keyword evidence="3 5" id="KW-1133">Transmembrane helix</keyword>
<dbReference type="Gene3D" id="1.20.1720.10">
    <property type="entry name" value="Multidrug resistance protein D"/>
    <property type="match status" value="1"/>
</dbReference>
<keyword evidence="2 5" id="KW-0812">Transmembrane</keyword>
<feature type="transmembrane region" description="Helical" evidence="5">
    <location>
        <begin position="342"/>
        <end position="360"/>
    </location>
</feature>
<dbReference type="InterPro" id="IPR036259">
    <property type="entry name" value="MFS_trans_sf"/>
</dbReference>
<dbReference type="Gene3D" id="1.20.1250.20">
    <property type="entry name" value="MFS general substrate transporter like domains"/>
    <property type="match status" value="1"/>
</dbReference>
<keyword evidence="4 5" id="KW-0472">Membrane</keyword>
<dbReference type="KEGG" id="bpt:Bpet3330"/>
<evidence type="ECO:0000256" key="4">
    <source>
        <dbReference type="ARBA" id="ARBA00023136"/>
    </source>
</evidence>
<feature type="transmembrane region" description="Helical" evidence="5">
    <location>
        <begin position="312"/>
        <end position="330"/>
    </location>
</feature>
<feature type="transmembrane region" description="Helical" evidence="5">
    <location>
        <begin position="366"/>
        <end position="393"/>
    </location>
</feature>
<feature type="transmembrane region" description="Helical" evidence="5">
    <location>
        <begin position="89"/>
        <end position="108"/>
    </location>
</feature>
<dbReference type="EMBL" id="AM902716">
    <property type="protein sequence ID" value="CAP43672.1"/>
    <property type="molecule type" value="Genomic_DNA"/>
</dbReference>
<feature type="transmembrane region" description="Helical" evidence="5">
    <location>
        <begin position="214"/>
        <end position="234"/>
    </location>
</feature>
<dbReference type="InterPro" id="IPR011701">
    <property type="entry name" value="MFS"/>
</dbReference>